<dbReference type="SUPFAM" id="SSF50494">
    <property type="entry name" value="Trypsin-like serine proteases"/>
    <property type="match status" value="1"/>
</dbReference>
<sequence length="274" mass="30367">MNLSISEQLCYCTVRIECKNDVGQTSTGTGFFFSFKISDNETIPIVVTNKHVVNGMTVGQFLMTTSDQNGDPVNTNHFTVTLPNLQTFIRQHPDKDVDLCALPLAPILRFAESKGTRLFYRTFEQNLIPSKQQLDELNALEDILMIGYPNGIWDKVNNMPILRRGSTATHPCLDYEGKKEFMIDAACFPGSSGSPVLIFNSSGYTTKNGSVIMGSPRILLMGVLYAGPQHTATGEIKVVNVPTFQQPVAFSRIPNNLGVVIKAERILELEQLFK</sequence>
<evidence type="ECO:0000313" key="1">
    <source>
        <dbReference type="EMBL" id="KMQ70302.1"/>
    </source>
</evidence>
<dbReference type="OrthoDB" id="4696264at2"/>
<proteinExistence type="predicted"/>
<comment type="caution">
    <text evidence="1">The sequence shown here is derived from an EMBL/GenBank/DDBJ whole genome shotgun (WGS) entry which is preliminary data.</text>
</comment>
<protein>
    <submittedName>
        <fullName evidence="1">Zinc chelation protein SecC</fullName>
    </submittedName>
</protein>
<dbReference type="Pfam" id="PF13365">
    <property type="entry name" value="Trypsin_2"/>
    <property type="match status" value="1"/>
</dbReference>
<dbReference type="PATRIC" id="fig|1304281.5.peg.2764"/>
<dbReference type="InterPro" id="IPR009003">
    <property type="entry name" value="Peptidase_S1_PA"/>
</dbReference>
<accession>A0A0J7IWG5</accession>
<name>A0A0J7IWG5_9FLAO</name>
<dbReference type="AlphaFoldDB" id="A0A0J7IWG5"/>
<evidence type="ECO:0000313" key="2">
    <source>
        <dbReference type="Proteomes" id="UP000035900"/>
    </source>
</evidence>
<dbReference type="Proteomes" id="UP000035900">
    <property type="component" value="Unassembled WGS sequence"/>
</dbReference>
<dbReference type="InterPro" id="IPR043504">
    <property type="entry name" value="Peptidase_S1_PA_chymotrypsin"/>
</dbReference>
<organism evidence="1 2">
    <name type="scientific">Chryseobacterium koreense CCUG 49689</name>
    <dbReference type="NCBI Taxonomy" id="1304281"/>
    <lineage>
        <taxon>Bacteria</taxon>
        <taxon>Pseudomonadati</taxon>
        <taxon>Bacteroidota</taxon>
        <taxon>Flavobacteriia</taxon>
        <taxon>Flavobacteriales</taxon>
        <taxon>Weeksellaceae</taxon>
        <taxon>Chryseobacterium group</taxon>
        <taxon>Chryseobacterium</taxon>
    </lineage>
</organism>
<dbReference type="RefSeq" id="WP_048500449.1">
    <property type="nucleotide sequence ID" value="NZ_LFNG01000022.1"/>
</dbReference>
<keyword evidence="2" id="KW-1185">Reference proteome</keyword>
<dbReference type="STRING" id="1304281.ACM44_12825"/>
<dbReference type="Gene3D" id="2.40.10.10">
    <property type="entry name" value="Trypsin-like serine proteases"/>
    <property type="match status" value="2"/>
</dbReference>
<gene>
    <name evidence="1" type="ORF">ACM44_12825</name>
</gene>
<reference evidence="1 2" key="1">
    <citation type="journal article" date="2004" name="Int. J. Syst. Evol. Microbiol.">
        <title>Kaistella koreensis gen. nov., sp. nov., a novel member of the Chryseobacterium-Bergeyella-Riemerella branch.</title>
        <authorList>
            <person name="Kim M.K."/>
            <person name="Im W.T."/>
            <person name="Shin Y.K."/>
            <person name="Lim J.H."/>
            <person name="Kim S.H."/>
            <person name="Lee B.C."/>
            <person name="Park M.Y."/>
            <person name="Lee K.Y."/>
            <person name="Lee S.T."/>
        </authorList>
    </citation>
    <scope>NUCLEOTIDE SEQUENCE [LARGE SCALE GENOMIC DNA]</scope>
    <source>
        <strain evidence="1 2">CCUG 49689</strain>
    </source>
</reference>
<dbReference type="EMBL" id="LFNG01000022">
    <property type="protein sequence ID" value="KMQ70302.1"/>
    <property type="molecule type" value="Genomic_DNA"/>
</dbReference>